<proteinExistence type="predicted"/>
<gene>
    <name evidence="5" type="ORF">RRU01S_27_00940</name>
</gene>
<dbReference type="GO" id="GO:0016712">
    <property type="term" value="F:oxidoreductase activity, acting on paired donors, with incorporation or reduction of molecular oxygen, reduced flavin or flavoprotein as one donor, and incorporation of one atom of oxygen"/>
    <property type="evidence" value="ECO:0007669"/>
    <property type="project" value="TreeGrafter"/>
</dbReference>
<dbReference type="AlphaFoldDB" id="A0A081D1B0"/>
<dbReference type="Gene3D" id="2.40.110.10">
    <property type="entry name" value="Butyryl-CoA Dehydrogenase, subunit A, domain 2"/>
    <property type="match status" value="1"/>
</dbReference>
<dbReference type="InterPro" id="IPR006091">
    <property type="entry name" value="Acyl-CoA_Oxase/DH_mid-dom"/>
</dbReference>
<comment type="caution">
    <text evidence="5">The sequence shown here is derived from an EMBL/GenBank/DDBJ whole genome shotgun (WGS) entry which is preliminary data.</text>
</comment>
<evidence type="ECO:0000259" key="4">
    <source>
        <dbReference type="Pfam" id="PF08028"/>
    </source>
</evidence>
<evidence type="ECO:0000259" key="3">
    <source>
        <dbReference type="Pfam" id="PF02770"/>
    </source>
</evidence>
<evidence type="ECO:0000313" key="6">
    <source>
        <dbReference type="Proteomes" id="UP000028701"/>
    </source>
</evidence>
<evidence type="ECO:0000256" key="1">
    <source>
        <dbReference type="ARBA" id="ARBA00022630"/>
    </source>
</evidence>
<dbReference type="Proteomes" id="UP000028701">
    <property type="component" value="Unassembled WGS sequence"/>
</dbReference>
<keyword evidence="2" id="KW-0560">Oxidoreductase</keyword>
<dbReference type="InterPro" id="IPR046373">
    <property type="entry name" value="Acyl-CoA_Oxase/DH_mid-dom_sf"/>
</dbReference>
<dbReference type="PANTHER" id="PTHR48083">
    <property type="entry name" value="MEDIUM-CHAIN SPECIFIC ACYL-COA DEHYDROGENASE, MITOCHONDRIAL-RELATED"/>
    <property type="match status" value="1"/>
</dbReference>
<dbReference type="InterPro" id="IPR009100">
    <property type="entry name" value="AcylCoA_DH/oxidase_NM_dom_sf"/>
</dbReference>
<dbReference type="EMBL" id="BBJU01000027">
    <property type="protein sequence ID" value="GAK72706.1"/>
    <property type="molecule type" value="Genomic_DNA"/>
</dbReference>
<protein>
    <submittedName>
        <fullName evidence="5">Putative acyl-CoA dehydrogenase</fullName>
    </submittedName>
</protein>
<dbReference type="GO" id="GO:0003995">
    <property type="term" value="F:acyl-CoA dehydrogenase activity"/>
    <property type="evidence" value="ECO:0007669"/>
    <property type="project" value="TreeGrafter"/>
</dbReference>
<evidence type="ECO:0000256" key="2">
    <source>
        <dbReference type="ARBA" id="ARBA00023002"/>
    </source>
</evidence>
<accession>A0A081D1B0</accession>
<dbReference type="PANTHER" id="PTHR48083:SF19">
    <property type="entry name" value="FLAVIN-DEPENDENT MONOOXYGENASE, OXYGENASE SUBUNIT HSAA"/>
    <property type="match status" value="1"/>
</dbReference>
<dbReference type="GO" id="GO:0050660">
    <property type="term" value="F:flavin adenine dinucleotide binding"/>
    <property type="evidence" value="ECO:0007669"/>
    <property type="project" value="InterPro"/>
</dbReference>
<dbReference type="InterPro" id="IPR013107">
    <property type="entry name" value="Acyl-CoA_DH_C"/>
</dbReference>
<dbReference type="OrthoDB" id="6184213at2"/>
<dbReference type="GO" id="GO:0005737">
    <property type="term" value="C:cytoplasm"/>
    <property type="evidence" value="ECO:0007669"/>
    <property type="project" value="TreeGrafter"/>
</dbReference>
<dbReference type="Gene3D" id="1.20.140.10">
    <property type="entry name" value="Butyryl-CoA Dehydrogenase, subunit A, domain 3"/>
    <property type="match status" value="1"/>
</dbReference>
<dbReference type="eggNOG" id="COG1960">
    <property type="taxonomic scope" value="Bacteria"/>
</dbReference>
<feature type="domain" description="Acyl-CoA dehydrogenase C-terminal" evidence="4">
    <location>
        <begin position="242"/>
        <end position="379"/>
    </location>
</feature>
<dbReference type="InterPro" id="IPR036250">
    <property type="entry name" value="AcylCo_DH-like_C"/>
</dbReference>
<dbReference type="SUPFAM" id="SSF47203">
    <property type="entry name" value="Acyl-CoA dehydrogenase C-terminal domain-like"/>
    <property type="match status" value="1"/>
</dbReference>
<reference evidence="5 6" key="1">
    <citation type="submission" date="2014-08" db="EMBL/GenBank/DDBJ databases">
        <title>Whole genome shotgun sequence of Rhizobium rubi NBRC 13261.</title>
        <authorList>
            <person name="Katano-Makiyama Y."/>
            <person name="Hosoyama A."/>
            <person name="Hashimoto M."/>
            <person name="Hosoyama Y."/>
            <person name="Noguchi M."/>
            <person name="Tsuchikane K."/>
            <person name="Uohara A."/>
            <person name="Ohji S."/>
            <person name="Ichikawa N."/>
            <person name="Kimura A."/>
            <person name="Yamazoe A."/>
            <person name="Fujita N."/>
        </authorList>
    </citation>
    <scope>NUCLEOTIDE SEQUENCE [LARGE SCALE GENOMIC DNA]</scope>
    <source>
        <strain evidence="5 6">NBRC 13261</strain>
    </source>
</reference>
<keyword evidence="1" id="KW-0285">Flavoprotein</keyword>
<dbReference type="Pfam" id="PF02770">
    <property type="entry name" value="Acyl-CoA_dh_M"/>
    <property type="match status" value="1"/>
</dbReference>
<dbReference type="SUPFAM" id="SSF56645">
    <property type="entry name" value="Acyl-CoA dehydrogenase NM domain-like"/>
    <property type="match status" value="1"/>
</dbReference>
<dbReference type="InterPro" id="IPR050741">
    <property type="entry name" value="Acyl-CoA_dehydrogenase"/>
</dbReference>
<dbReference type="GO" id="GO:0033539">
    <property type="term" value="P:fatty acid beta-oxidation using acyl-CoA dehydrogenase"/>
    <property type="evidence" value="ECO:0007669"/>
    <property type="project" value="TreeGrafter"/>
</dbReference>
<dbReference type="InterPro" id="IPR037069">
    <property type="entry name" value="AcylCoA_DH/ox_N_sf"/>
</dbReference>
<dbReference type="Pfam" id="PF08028">
    <property type="entry name" value="Acyl-CoA_dh_2"/>
    <property type="match status" value="1"/>
</dbReference>
<dbReference type="Gene3D" id="1.10.540.10">
    <property type="entry name" value="Acyl-CoA dehydrogenase/oxidase, N-terminal domain"/>
    <property type="match status" value="1"/>
</dbReference>
<feature type="domain" description="Acyl-CoA oxidase/dehydrogenase middle" evidence="3">
    <location>
        <begin position="142"/>
        <end position="217"/>
    </location>
</feature>
<dbReference type="PIRSF" id="PIRSF016578">
    <property type="entry name" value="HsaA"/>
    <property type="match status" value="1"/>
</dbReference>
<sequence>MNDRHPARMGPPPSKRYETIANRFRPIFTQIATHTVARDLDRQLRFDAYEALKATSFSKLRLPEQHGGLALTLRELFGLIIELAEADPNLTNAYRSHFGFTKDLLNAPSSAWLDSWLGRLGEGETIGSGFSELVDTRLGTYSTQLIRDGSSWRLNGEKYYTTGSLYADWITLGAVDGDGEPIGALVPTRAPGVDIVNDWDGFGQALTASGTARFTDVGIADELIKPSALRFSYSGVFFQLVHLASLAGIGRAAASDLARQVADRKRVYQRSNAGLFSDDPQILQVVGQVRRAAYTAGAIVLKAAEALQAAYDANLSGDEEQIASTNRNAEIEVSQSVTVVSNLILEASTTLFDALGASAAKRSHGLDRHWRNARTITSHNPRIYHDRIVGDFAVNGASPPANGGVGVAVQTDKEKTEA</sequence>
<evidence type="ECO:0000313" key="5">
    <source>
        <dbReference type="EMBL" id="GAK72706.1"/>
    </source>
</evidence>
<organism evidence="5 6">
    <name type="scientific">Agrobacterium rubi TR3 = NBRC 13261</name>
    <dbReference type="NCBI Taxonomy" id="1368415"/>
    <lineage>
        <taxon>Bacteria</taxon>
        <taxon>Pseudomonadati</taxon>
        <taxon>Pseudomonadota</taxon>
        <taxon>Alphaproteobacteria</taxon>
        <taxon>Hyphomicrobiales</taxon>
        <taxon>Rhizobiaceae</taxon>
        <taxon>Rhizobium/Agrobacterium group</taxon>
        <taxon>Agrobacterium</taxon>
    </lineage>
</organism>
<name>A0A081D1B0_9HYPH</name>